<gene>
    <name evidence="2" type="ORF">KHLLAP_LOCUS8080</name>
</gene>
<reference evidence="2" key="1">
    <citation type="submission" date="2023-10" db="EMBL/GenBank/DDBJ databases">
        <authorList>
            <person name="Hackl T."/>
        </authorList>
    </citation>
    <scope>NUCLEOTIDE SEQUENCE</scope>
</reference>
<dbReference type="Proteomes" id="UP001295740">
    <property type="component" value="Unassembled WGS sequence"/>
</dbReference>
<feature type="compositionally biased region" description="Basic residues" evidence="1">
    <location>
        <begin position="8"/>
        <end position="21"/>
    </location>
</feature>
<protein>
    <submittedName>
        <fullName evidence="2">Uu.00g087980.m01.CDS01</fullName>
    </submittedName>
</protein>
<keyword evidence="3" id="KW-1185">Reference proteome</keyword>
<feature type="compositionally biased region" description="Basic residues" evidence="1">
    <location>
        <begin position="218"/>
        <end position="230"/>
    </location>
</feature>
<sequence>MARENTHHSSKAQRGHRHKPKQREERLKDSPKKPDVAAKGDINEKARTATSAWSNSVPDPESGRFNYQARQTPDGRWQWTISGLSSGTHSQYFDLGTSMPMVYTKVGTTTPCIADNSAEYPLQSQQPYQQPNQISPQDSGSTLQSAIAPHVEIAKPAIKLPIPAEGKVGQTAAAAEKKHAAKKNGPETTGRRQDERRHERRHGSHSGKHRRDRDPGHVHGKKEHAGRKKHDRVDAKGKVSQWLHQPSYDDQ</sequence>
<evidence type="ECO:0000313" key="2">
    <source>
        <dbReference type="EMBL" id="CAJ2507612.1"/>
    </source>
</evidence>
<feature type="compositionally biased region" description="Polar residues" evidence="1">
    <location>
        <begin position="48"/>
        <end position="57"/>
    </location>
</feature>
<dbReference type="EMBL" id="CAUWAG010000010">
    <property type="protein sequence ID" value="CAJ2507612.1"/>
    <property type="molecule type" value="Genomic_DNA"/>
</dbReference>
<feature type="compositionally biased region" description="Low complexity" evidence="1">
    <location>
        <begin position="120"/>
        <end position="137"/>
    </location>
</feature>
<feature type="compositionally biased region" description="Basic residues" evidence="1">
    <location>
        <begin position="198"/>
        <end position="211"/>
    </location>
</feature>
<name>A0AAI8VN24_9PEZI</name>
<evidence type="ECO:0000313" key="3">
    <source>
        <dbReference type="Proteomes" id="UP001295740"/>
    </source>
</evidence>
<comment type="caution">
    <text evidence="2">The sequence shown here is derived from an EMBL/GenBank/DDBJ whole genome shotgun (WGS) entry which is preliminary data.</text>
</comment>
<dbReference type="AlphaFoldDB" id="A0AAI8VN24"/>
<accession>A0AAI8VN24</accession>
<feature type="region of interest" description="Disordered" evidence="1">
    <location>
        <begin position="1"/>
        <end position="73"/>
    </location>
</feature>
<feature type="region of interest" description="Disordered" evidence="1">
    <location>
        <begin position="112"/>
        <end position="251"/>
    </location>
</feature>
<proteinExistence type="predicted"/>
<evidence type="ECO:0000256" key="1">
    <source>
        <dbReference type="SAM" id="MobiDB-lite"/>
    </source>
</evidence>
<feature type="compositionally biased region" description="Basic and acidic residues" evidence="1">
    <location>
        <begin position="22"/>
        <end position="47"/>
    </location>
</feature>
<organism evidence="2 3">
    <name type="scientific">Anthostomella pinea</name>
    <dbReference type="NCBI Taxonomy" id="933095"/>
    <lineage>
        <taxon>Eukaryota</taxon>
        <taxon>Fungi</taxon>
        <taxon>Dikarya</taxon>
        <taxon>Ascomycota</taxon>
        <taxon>Pezizomycotina</taxon>
        <taxon>Sordariomycetes</taxon>
        <taxon>Xylariomycetidae</taxon>
        <taxon>Xylariales</taxon>
        <taxon>Xylariaceae</taxon>
        <taxon>Anthostomella</taxon>
    </lineage>
</organism>